<accession>A0A1H7K301</accession>
<keyword evidence="8" id="KW-1185">Reference proteome</keyword>
<dbReference type="GO" id="GO:0005524">
    <property type="term" value="F:ATP binding"/>
    <property type="evidence" value="ECO:0007669"/>
    <property type="project" value="UniProtKB-KW"/>
</dbReference>
<dbReference type="RefSeq" id="WP_245737137.1">
    <property type="nucleotide sequence ID" value="NZ_FNZN01000002.1"/>
</dbReference>
<evidence type="ECO:0000256" key="4">
    <source>
        <dbReference type="ARBA" id="ARBA00022777"/>
    </source>
</evidence>
<keyword evidence="2" id="KW-0808">Transferase</keyword>
<protein>
    <submittedName>
        <fullName evidence="7">5-methylthioribose kinase</fullName>
    </submittedName>
</protein>
<dbReference type="InterPro" id="IPR011009">
    <property type="entry name" value="Kinase-like_dom_sf"/>
</dbReference>
<sequence>MIQISEVISFNSLENYLTSKSWIKKEEPITKITKAGEGNMNVVLRITTSSRSIIIKQSRPFVQKYQNIPAPIERIVVENSFYEALGSETVKENIPTIIGFDPESYILAMEDLGDCDDMSFIYHERTINTEHFKKLITILHQIHNTATQNDFPANMKMRELNHQHIFVLPFLTDNGFSLDDIQIGLQELSMPFKENEDLKKQVSLIGEKYLSKGNTLLHGDYYPGSWMSKNDHLYIIDPEFGFIGFPEFDLGVMAAHLIMATNDTSYIEKIEKTYPSVLDSKLLKKITGIEIMRRLIGLAQLPLSRTLVEKEQLLLMSKNMILS</sequence>
<dbReference type="Pfam" id="PF01636">
    <property type="entry name" value="APH"/>
    <property type="match status" value="1"/>
</dbReference>
<name>A0A1H7K301_9FLAO</name>
<dbReference type="EMBL" id="FNZN01000002">
    <property type="protein sequence ID" value="SEK80337.1"/>
    <property type="molecule type" value="Genomic_DNA"/>
</dbReference>
<proteinExistence type="inferred from homology"/>
<evidence type="ECO:0000256" key="1">
    <source>
        <dbReference type="ARBA" id="ARBA00010165"/>
    </source>
</evidence>
<comment type="similarity">
    <text evidence="1">Belongs to the methylthioribose kinase family.</text>
</comment>
<dbReference type="Proteomes" id="UP000198990">
    <property type="component" value="Unassembled WGS sequence"/>
</dbReference>
<dbReference type="GO" id="GO:0016301">
    <property type="term" value="F:kinase activity"/>
    <property type="evidence" value="ECO:0007669"/>
    <property type="project" value="UniProtKB-KW"/>
</dbReference>
<dbReference type="AlphaFoldDB" id="A0A1H7K301"/>
<dbReference type="Gene3D" id="3.90.1200.10">
    <property type="match status" value="1"/>
</dbReference>
<evidence type="ECO:0000256" key="3">
    <source>
        <dbReference type="ARBA" id="ARBA00022741"/>
    </source>
</evidence>
<keyword evidence="4 7" id="KW-0418">Kinase</keyword>
<dbReference type="PANTHER" id="PTHR34273">
    <property type="entry name" value="METHYLTHIORIBOSE KINASE"/>
    <property type="match status" value="1"/>
</dbReference>
<evidence type="ECO:0000256" key="5">
    <source>
        <dbReference type="ARBA" id="ARBA00022840"/>
    </source>
</evidence>
<keyword evidence="3" id="KW-0547">Nucleotide-binding</keyword>
<evidence type="ECO:0000313" key="8">
    <source>
        <dbReference type="Proteomes" id="UP000198990"/>
    </source>
</evidence>
<dbReference type="Gene3D" id="3.30.200.20">
    <property type="entry name" value="Phosphorylase Kinase, domain 1"/>
    <property type="match status" value="1"/>
</dbReference>
<feature type="domain" description="Aminoglycoside phosphotransferase" evidence="6">
    <location>
        <begin position="127"/>
        <end position="273"/>
    </location>
</feature>
<evidence type="ECO:0000256" key="2">
    <source>
        <dbReference type="ARBA" id="ARBA00022679"/>
    </source>
</evidence>
<evidence type="ECO:0000313" key="7">
    <source>
        <dbReference type="EMBL" id="SEK80337.1"/>
    </source>
</evidence>
<reference evidence="8" key="1">
    <citation type="submission" date="2016-10" db="EMBL/GenBank/DDBJ databases">
        <authorList>
            <person name="Varghese N."/>
            <person name="Submissions S."/>
        </authorList>
    </citation>
    <scope>NUCLEOTIDE SEQUENCE [LARGE SCALE GENOMIC DNA]</scope>
    <source>
        <strain evidence="8">DSM 16471</strain>
    </source>
</reference>
<dbReference type="STRING" id="228957.SAMN04488008_102196"/>
<evidence type="ECO:0000259" key="6">
    <source>
        <dbReference type="Pfam" id="PF01636"/>
    </source>
</evidence>
<keyword evidence="5" id="KW-0067">ATP-binding</keyword>
<gene>
    <name evidence="7" type="ORF">SAMN04488008_102196</name>
</gene>
<dbReference type="SUPFAM" id="SSF56112">
    <property type="entry name" value="Protein kinase-like (PK-like)"/>
    <property type="match status" value="1"/>
</dbReference>
<dbReference type="PANTHER" id="PTHR34273:SF2">
    <property type="entry name" value="METHYLTHIORIBOSE KINASE"/>
    <property type="match status" value="1"/>
</dbReference>
<organism evidence="7 8">
    <name type="scientific">Maribacter orientalis</name>
    <dbReference type="NCBI Taxonomy" id="228957"/>
    <lineage>
        <taxon>Bacteria</taxon>
        <taxon>Pseudomonadati</taxon>
        <taxon>Bacteroidota</taxon>
        <taxon>Flavobacteriia</taxon>
        <taxon>Flavobacteriales</taxon>
        <taxon>Flavobacteriaceae</taxon>
        <taxon>Maribacter</taxon>
    </lineage>
</organism>
<dbReference type="InterPro" id="IPR002575">
    <property type="entry name" value="Aminoglycoside_PTrfase"/>
</dbReference>